<proteinExistence type="inferred from homology"/>
<dbReference type="Gene3D" id="3.30.2340.10">
    <property type="entry name" value="TruD, insertion domain"/>
    <property type="match status" value="1"/>
</dbReference>
<evidence type="ECO:0000256" key="2">
    <source>
        <dbReference type="ARBA" id="ARBA00022694"/>
    </source>
</evidence>
<protein>
    <recommendedName>
        <fullName evidence="4">tRNA pseudouridine synthase D</fullName>
        <ecNumber evidence="4">5.4.99.27</ecNumber>
    </recommendedName>
    <alternativeName>
        <fullName evidence="4">tRNA pseudouridine(13) synthase</fullName>
    </alternativeName>
    <alternativeName>
        <fullName evidence="4">tRNA pseudouridylate synthase D</fullName>
    </alternativeName>
    <alternativeName>
        <fullName evidence="4">tRNA-uridine isomerase D</fullName>
    </alternativeName>
</protein>
<dbReference type="KEGG" id="apac:S7S_11970"/>
<dbReference type="Pfam" id="PF01142">
    <property type="entry name" value="TruD"/>
    <property type="match status" value="2"/>
</dbReference>
<dbReference type="Gene3D" id="3.30.2350.20">
    <property type="entry name" value="TruD, catalytic domain"/>
    <property type="match status" value="1"/>
</dbReference>
<dbReference type="AlphaFoldDB" id="A0A0B4XNV7"/>
<gene>
    <name evidence="4" type="primary">truD</name>
    <name evidence="6" type="ORF">S7S_11970</name>
</gene>
<keyword evidence="7" id="KW-1185">Reference proteome</keyword>
<dbReference type="EC" id="5.4.99.27" evidence="4"/>
<dbReference type="InterPro" id="IPR042214">
    <property type="entry name" value="TruD_catalytic"/>
</dbReference>
<dbReference type="InterPro" id="IPR020103">
    <property type="entry name" value="PsdUridine_synth_cat_dom_sf"/>
</dbReference>
<dbReference type="HAMAP" id="MF_01082">
    <property type="entry name" value="TruD"/>
    <property type="match status" value="1"/>
</dbReference>
<dbReference type="EMBL" id="CP004387">
    <property type="protein sequence ID" value="AJD48806.1"/>
    <property type="molecule type" value="Genomic_DNA"/>
</dbReference>
<keyword evidence="2 4" id="KW-0819">tRNA processing</keyword>
<dbReference type="InterPro" id="IPR001656">
    <property type="entry name" value="PsdUridine_synth_TruD"/>
</dbReference>
<name>A0A0B4XNV7_9GAMM</name>
<accession>A0A0B4XNV7</accession>
<evidence type="ECO:0000256" key="3">
    <source>
        <dbReference type="ARBA" id="ARBA00023235"/>
    </source>
</evidence>
<dbReference type="PROSITE" id="PS01268">
    <property type="entry name" value="UPF0024"/>
    <property type="match status" value="1"/>
</dbReference>
<dbReference type="HOGENOM" id="CLU_005281_4_0_6"/>
<evidence type="ECO:0000256" key="1">
    <source>
        <dbReference type="ARBA" id="ARBA00007953"/>
    </source>
</evidence>
<dbReference type="PROSITE" id="PS50984">
    <property type="entry name" value="TRUD"/>
    <property type="match status" value="1"/>
</dbReference>
<keyword evidence="3 4" id="KW-0413">Isomerase</keyword>
<comment type="function">
    <text evidence="4">Responsible for synthesis of pseudouridine from uracil-13 in transfer RNAs.</text>
</comment>
<dbReference type="GO" id="GO:0031119">
    <property type="term" value="P:tRNA pseudouridine synthesis"/>
    <property type="evidence" value="ECO:0007669"/>
    <property type="project" value="UniProtKB-UniRule"/>
</dbReference>
<dbReference type="PANTHER" id="PTHR47811:SF1">
    <property type="entry name" value="TRNA PSEUDOURIDINE SYNTHASE D"/>
    <property type="match status" value="1"/>
</dbReference>
<dbReference type="RefSeq" id="WP_008736803.1">
    <property type="nucleotide sequence ID" value="NZ_CP004387.1"/>
</dbReference>
<dbReference type="PANTHER" id="PTHR47811">
    <property type="entry name" value="TRNA PSEUDOURIDINE SYNTHASE D"/>
    <property type="match status" value="1"/>
</dbReference>
<sequence length="352" mass="38344">MSLLRAHGGPVARGVLRTTPEDFRVIEELGFEPDGEGEHLWLLVRKREWNTTDLALALAKLSKLPLRAVGYSGLKDRVAVTDQWFSLHLPGKADPDLGALPEGVTLLRAVRHRRKLNRGTHRFNHFELYLRHLEGDTALLRERLEAVARDGVPNYFGEQRFGRGGDNFSRASAWLLGQGEAPRKPALKSLWLSAVRSELFNQVLARRVQEHCWQRALPGDLLQPEGSRGLFPADEDPAAAERVIRGEVHPTAPMPGAGGMASSGACAALEQAVLAPHAALIEALAAHGVEAARRATRLPVHDLAADIQADGLHLRMTLPAGSFATTVLAELIDTVRPDHSAGEQDRGERSGG</sequence>
<dbReference type="GO" id="GO:0160150">
    <property type="term" value="F:tRNA pseudouridine(13) synthase activity"/>
    <property type="evidence" value="ECO:0007669"/>
    <property type="project" value="UniProtKB-EC"/>
</dbReference>
<evidence type="ECO:0000313" key="7">
    <source>
        <dbReference type="Proteomes" id="UP000006764"/>
    </source>
</evidence>
<feature type="active site" description="Nucleophile" evidence="4">
    <location>
        <position position="76"/>
    </location>
</feature>
<dbReference type="STRING" id="391936.S7S_11970"/>
<dbReference type="InterPro" id="IPR011760">
    <property type="entry name" value="PsdUridine_synth_TruD_insert"/>
</dbReference>
<dbReference type="InterPro" id="IPR050170">
    <property type="entry name" value="TruD_pseudoU_synthase"/>
</dbReference>
<dbReference type="InterPro" id="IPR020119">
    <property type="entry name" value="PsdUridine_synth_TruD_CS"/>
</dbReference>
<evidence type="ECO:0000256" key="4">
    <source>
        <dbReference type="HAMAP-Rule" id="MF_01082"/>
    </source>
</evidence>
<feature type="domain" description="TRUD" evidence="5">
    <location>
        <begin position="151"/>
        <end position="298"/>
    </location>
</feature>
<dbReference type="Proteomes" id="UP000006764">
    <property type="component" value="Chromosome"/>
</dbReference>
<evidence type="ECO:0000259" key="5">
    <source>
        <dbReference type="PROSITE" id="PS50984"/>
    </source>
</evidence>
<dbReference type="InterPro" id="IPR043165">
    <property type="entry name" value="TruD_insert_sf"/>
</dbReference>
<reference evidence="6 7" key="1">
    <citation type="journal article" date="2012" name="J. Bacteriol.">
        <title>Genome sequence of an alkane-degrading bacterium, Alcanivorax pacificus type strain W11-5, isolated from deep sea sediment.</title>
        <authorList>
            <person name="Lai Q."/>
            <person name="Shao Z."/>
        </authorList>
    </citation>
    <scope>NUCLEOTIDE SEQUENCE [LARGE SCALE GENOMIC DNA]</scope>
    <source>
        <strain evidence="6 7">W11-5</strain>
    </source>
</reference>
<dbReference type="GO" id="GO:0005829">
    <property type="term" value="C:cytosol"/>
    <property type="evidence" value="ECO:0007669"/>
    <property type="project" value="TreeGrafter"/>
</dbReference>
<evidence type="ECO:0000313" key="6">
    <source>
        <dbReference type="EMBL" id="AJD48806.1"/>
    </source>
</evidence>
<organism evidence="6 7">
    <name type="scientific">Isoalcanivorax pacificus W11-5</name>
    <dbReference type="NCBI Taxonomy" id="391936"/>
    <lineage>
        <taxon>Bacteria</taxon>
        <taxon>Pseudomonadati</taxon>
        <taxon>Pseudomonadota</taxon>
        <taxon>Gammaproteobacteria</taxon>
        <taxon>Oceanospirillales</taxon>
        <taxon>Alcanivoracaceae</taxon>
        <taxon>Isoalcanivorax</taxon>
    </lineage>
</organism>
<comment type="similarity">
    <text evidence="1 4">Belongs to the pseudouridine synthase TruD family.</text>
</comment>
<dbReference type="OrthoDB" id="1550679at2"/>
<dbReference type="SUPFAM" id="SSF55120">
    <property type="entry name" value="Pseudouridine synthase"/>
    <property type="match status" value="1"/>
</dbReference>
<comment type="catalytic activity">
    <reaction evidence="4">
        <text>uridine(13) in tRNA = pseudouridine(13) in tRNA</text>
        <dbReference type="Rhea" id="RHEA:42540"/>
        <dbReference type="Rhea" id="RHEA-COMP:10105"/>
        <dbReference type="Rhea" id="RHEA-COMP:10106"/>
        <dbReference type="ChEBI" id="CHEBI:65314"/>
        <dbReference type="ChEBI" id="CHEBI:65315"/>
        <dbReference type="EC" id="5.4.99.27"/>
    </reaction>
</comment>
<dbReference type="GO" id="GO:0003723">
    <property type="term" value="F:RNA binding"/>
    <property type="evidence" value="ECO:0007669"/>
    <property type="project" value="InterPro"/>
</dbReference>